<evidence type="ECO:0000256" key="6">
    <source>
        <dbReference type="ARBA" id="ARBA00022989"/>
    </source>
</evidence>
<evidence type="ECO:0000256" key="2">
    <source>
        <dbReference type="ARBA" id="ARBA00022448"/>
    </source>
</evidence>
<evidence type="ECO:0000256" key="5">
    <source>
        <dbReference type="ARBA" id="ARBA00022692"/>
    </source>
</evidence>
<evidence type="ECO:0000256" key="1">
    <source>
        <dbReference type="ARBA" id="ARBA00004429"/>
    </source>
</evidence>
<dbReference type="EMBL" id="VWOJ01000001">
    <property type="protein sequence ID" value="KAA5805253.1"/>
    <property type="molecule type" value="Genomic_DNA"/>
</dbReference>
<comment type="subunit">
    <text evidence="9">The complex comprises the extracytoplasmic solute receptor protein and the two transmembrane proteins.</text>
</comment>
<protein>
    <recommendedName>
        <fullName evidence="9">TRAP transporter small permease protein</fullName>
    </recommendedName>
</protein>
<dbReference type="GO" id="GO:0015740">
    <property type="term" value="P:C4-dicarboxylate transport"/>
    <property type="evidence" value="ECO:0007669"/>
    <property type="project" value="TreeGrafter"/>
</dbReference>
<dbReference type="AlphaFoldDB" id="A0A5M6ZKB3"/>
<keyword evidence="5 9" id="KW-0812">Transmembrane</keyword>
<dbReference type="PANTHER" id="PTHR35011:SF2">
    <property type="entry name" value="2,3-DIKETO-L-GULONATE TRAP TRANSPORTER SMALL PERMEASE PROTEIN YIAM"/>
    <property type="match status" value="1"/>
</dbReference>
<comment type="caution">
    <text evidence="11">The sequence shown here is derived from an EMBL/GenBank/DDBJ whole genome shotgun (WGS) entry which is preliminary data.</text>
</comment>
<feature type="transmembrane region" description="Helical" evidence="9">
    <location>
        <begin position="128"/>
        <end position="147"/>
    </location>
</feature>
<evidence type="ECO:0000259" key="10">
    <source>
        <dbReference type="Pfam" id="PF04290"/>
    </source>
</evidence>
<dbReference type="GO" id="GO:0022857">
    <property type="term" value="F:transmembrane transporter activity"/>
    <property type="evidence" value="ECO:0007669"/>
    <property type="project" value="UniProtKB-UniRule"/>
</dbReference>
<evidence type="ECO:0000256" key="9">
    <source>
        <dbReference type="RuleBase" id="RU369079"/>
    </source>
</evidence>
<name>A0A5M6ZKB3_9PROT</name>
<dbReference type="InterPro" id="IPR055348">
    <property type="entry name" value="DctQ"/>
</dbReference>
<dbReference type="Pfam" id="PF04290">
    <property type="entry name" value="DctQ"/>
    <property type="match status" value="1"/>
</dbReference>
<comment type="similarity">
    <text evidence="8 9">Belongs to the TRAP transporter small permease family.</text>
</comment>
<keyword evidence="12" id="KW-1185">Reference proteome</keyword>
<accession>A0A5M6ZKB3</accession>
<dbReference type="InterPro" id="IPR007387">
    <property type="entry name" value="TRAP_DctQ"/>
</dbReference>
<dbReference type="RefSeq" id="WP_150022285.1">
    <property type="nucleotide sequence ID" value="NZ_VWOJ01000001.1"/>
</dbReference>
<comment type="caution">
    <text evidence="9">Lacks conserved residue(s) required for the propagation of feature annotation.</text>
</comment>
<evidence type="ECO:0000256" key="4">
    <source>
        <dbReference type="ARBA" id="ARBA00022519"/>
    </source>
</evidence>
<keyword evidence="7 9" id="KW-0472">Membrane</keyword>
<evidence type="ECO:0000256" key="8">
    <source>
        <dbReference type="ARBA" id="ARBA00038436"/>
    </source>
</evidence>
<dbReference type="GO" id="GO:0005886">
    <property type="term" value="C:plasma membrane"/>
    <property type="evidence" value="ECO:0007669"/>
    <property type="project" value="UniProtKB-SubCell"/>
</dbReference>
<comment type="subcellular location">
    <subcellularLocation>
        <location evidence="1 9">Cell inner membrane</location>
        <topology evidence="1 9">Multi-pass membrane protein</topology>
    </subcellularLocation>
</comment>
<feature type="transmembrane region" description="Helical" evidence="9">
    <location>
        <begin position="90"/>
        <end position="108"/>
    </location>
</feature>
<evidence type="ECO:0000313" key="12">
    <source>
        <dbReference type="Proteomes" id="UP000325122"/>
    </source>
</evidence>
<keyword evidence="3" id="KW-1003">Cell membrane</keyword>
<feature type="transmembrane region" description="Helical" evidence="9">
    <location>
        <begin position="49"/>
        <end position="70"/>
    </location>
</feature>
<dbReference type="PANTHER" id="PTHR35011">
    <property type="entry name" value="2,3-DIKETO-L-GULONATE TRAP TRANSPORTER SMALL PERMEASE PROTEIN YIAM"/>
    <property type="match status" value="1"/>
</dbReference>
<dbReference type="Proteomes" id="UP000325122">
    <property type="component" value="Unassembled WGS sequence"/>
</dbReference>
<evidence type="ECO:0000256" key="3">
    <source>
        <dbReference type="ARBA" id="ARBA00022475"/>
    </source>
</evidence>
<feature type="domain" description="Tripartite ATP-independent periplasmic transporters DctQ component" evidence="10">
    <location>
        <begin position="23"/>
        <end position="144"/>
    </location>
</feature>
<proteinExistence type="inferred from homology"/>
<keyword evidence="6 9" id="KW-1133">Transmembrane helix</keyword>
<comment type="function">
    <text evidence="9">Part of the tripartite ATP-independent periplasmic (TRAP) transport system.</text>
</comment>
<keyword evidence="4 9" id="KW-0997">Cell inner membrane</keyword>
<keyword evidence="2 9" id="KW-0813">Transport</keyword>
<organism evidence="11 12">
    <name type="scientific">Alkalicaulis satelles</name>
    <dbReference type="NCBI Taxonomy" id="2609175"/>
    <lineage>
        <taxon>Bacteria</taxon>
        <taxon>Pseudomonadati</taxon>
        <taxon>Pseudomonadota</taxon>
        <taxon>Alphaproteobacteria</taxon>
        <taxon>Maricaulales</taxon>
        <taxon>Maricaulaceae</taxon>
        <taxon>Alkalicaulis</taxon>
    </lineage>
</organism>
<reference evidence="11 12" key="1">
    <citation type="submission" date="2019-09" db="EMBL/GenBank/DDBJ databases">
        <authorList>
            <person name="Kevbrin V."/>
            <person name="Grouzdev D.S."/>
        </authorList>
    </citation>
    <scope>NUCLEOTIDE SEQUENCE [LARGE SCALE GENOMIC DNA]</scope>
    <source>
        <strain evidence="11 12">G-192</strain>
    </source>
</reference>
<evidence type="ECO:0000313" key="11">
    <source>
        <dbReference type="EMBL" id="KAA5805253.1"/>
    </source>
</evidence>
<sequence>MRGLLAFIGQAERWATIGAFALMALALLADVIARRVFMTGLVGATEIAVIGMVAVAMFGIGVATDAGAHLRPRLFDALIPKSAEAVMDRLVSAVTAVFFALFAGLAVWMVGESALLGDRTEILRLPVWALQVMIALAFISNFIRFAAYAADPSLKPSEDIEEIKEAAAGAADLPDQEPR</sequence>
<gene>
    <name evidence="11" type="ORF">F1654_04540</name>
</gene>
<evidence type="ECO:0000256" key="7">
    <source>
        <dbReference type="ARBA" id="ARBA00023136"/>
    </source>
</evidence>